<dbReference type="Pfam" id="PF07905">
    <property type="entry name" value="PucR"/>
    <property type="match status" value="1"/>
</dbReference>
<dbReference type="PANTHER" id="PTHR33744:SF1">
    <property type="entry name" value="DNA-BINDING TRANSCRIPTIONAL ACTIVATOR ADER"/>
    <property type="match status" value="1"/>
</dbReference>
<accession>A0ABQ4K8L2</accession>
<dbReference type="Gene3D" id="1.10.10.2840">
    <property type="entry name" value="PucR C-terminal helix-turn-helix domain"/>
    <property type="match status" value="1"/>
</dbReference>
<dbReference type="EMBL" id="BOQT01000013">
    <property type="protein sequence ID" value="GIN22069.1"/>
    <property type="molecule type" value="Genomic_DNA"/>
</dbReference>
<comment type="caution">
    <text evidence="3">The sequence shown here is derived from an EMBL/GenBank/DDBJ whole genome shotgun (WGS) entry which is preliminary data.</text>
</comment>
<evidence type="ECO:0000259" key="1">
    <source>
        <dbReference type="Pfam" id="PF07905"/>
    </source>
</evidence>
<feature type="domain" description="Purine catabolism PurC-like" evidence="1">
    <location>
        <begin position="11"/>
        <end position="130"/>
    </location>
</feature>
<sequence length="541" mass="62803">MMNEFTLKVRDIFTREHFRHAKVLSGSRGLDRVIRWVHVLEVEDFGSLINGGELILMTGVGLHLDFSAQLKFVQQLIASNAAGICIEKGPYIQEIHEDILELAEKNDFPIIMFEETVKFVDITQELHSLIINRHHDLLRYLDTSSRKFIELSMSSNGIVKILHELYDYFHRTIIFVPTQGKSFYYPSDKKHFHALIMDHFQSIENETISQRMLTIDDESFVLMPIGGLGQVWGYLCLHTTEEAPEEFHFLILDRAALAIAQILLRNRTIEERKQHSEDKFVRAVLQGRDYDTEDLINHLPFAGPDMKYRVFVMEIQPPDRMMNEEDWEDIKLQRSLMIRGIFKRFGFSPAVSATKEEIAVIAGFPVNAREKVKVMLQRLIQYILRTEGRKEFLGNNRIYGVGREYSQIDQLSKSYAEAKEVVALNHSTIKEKMITYDDIGVYRLLLPLKKSGELSTYVKDYLGPILDYDSQADSDLYETLKVYLACGRSKKEAAEKLYVVRQTLYHRLEKIEQLLGKDYMDSDHRIAIETAIKAYELLKES</sequence>
<reference evidence="3 4" key="1">
    <citation type="submission" date="2021-03" db="EMBL/GenBank/DDBJ databases">
        <title>Antimicrobial resistance genes in bacteria isolated from Japanese honey, and their potential for conferring macrolide and lincosamide resistance in the American foulbrood pathogen Paenibacillus larvae.</title>
        <authorList>
            <person name="Okamoto M."/>
            <person name="Kumagai M."/>
            <person name="Kanamori H."/>
            <person name="Takamatsu D."/>
        </authorList>
    </citation>
    <scope>NUCLEOTIDE SEQUENCE [LARGE SCALE GENOMIC DNA]</scope>
    <source>
        <strain evidence="3 4">J1TS3</strain>
    </source>
</reference>
<dbReference type="Pfam" id="PF13556">
    <property type="entry name" value="HTH_30"/>
    <property type="match status" value="1"/>
</dbReference>
<dbReference type="RefSeq" id="WP_018709038.1">
    <property type="nucleotide sequence ID" value="NZ_BOQT01000013.1"/>
</dbReference>
<dbReference type="InterPro" id="IPR012914">
    <property type="entry name" value="PucR_dom"/>
</dbReference>
<dbReference type="Proteomes" id="UP000680279">
    <property type="component" value="Unassembled WGS sequence"/>
</dbReference>
<evidence type="ECO:0008006" key="5">
    <source>
        <dbReference type="Google" id="ProtNLM"/>
    </source>
</evidence>
<name>A0ABQ4K8L2_9BACI</name>
<evidence type="ECO:0000313" key="4">
    <source>
        <dbReference type="Proteomes" id="UP000680279"/>
    </source>
</evidence>
<organism evidence="3 4">
    <name type="scientific">Siminovitchia fordii</name>
    <dbReference type="NCBI Taxonomy" id="254759"/>
    <lineage>
        <taxon>Bacteria</taxon>
        <taxon>Bacillati</taxon>
        <taxon>Bacillota</taxon>
        <taxon>Bacilli</taxon>
        <taxon>Bacillales</taxon>
        <taxon>Bacillaceae</taxon>
        <taxon>Siminovitchia</taxon>
    </lineage>
</organism>
<dbReference type="PANTHER" id="PTHR33744">
    <property type="entry name" value="CARBOHYDRATE DIACID REGULATOR"/>
    <property type="match status" value="1"/>
</dbReference>
<dbReference type="InterPro" id="IPR025736">
    <property type="entry name" value="PucR_C-HTH_dom"/>
</dbReference>
<proteinExistence type="predicted"/>
<evidence type="ECO:0000313" key="3">
    <source>
        <dbReference type="EMBL" id="GIN22069.1"/>
    </source>
</evidence>
<dbReference type="InterPro" id="IPR051448">
    <property type="entry name" value="CdaR-like_regulators"/>
</dbReference>
<protein>
    <recommendedName>
        <fullName evidence="5">PucR family transcriptional regulator</fullName>
    </recommendedName>
</protein>
<dbReference type="InterPro" id="IPR042070">
    <property type="entry name" value="PucR_C-HTH_sf"/>
</dbReference>
<keyword evidence="4" id="KW-1185">Reference proteome</keyword>
<feature type="domain" description="PucR C-terminal helix-turn-helix" evidence="2">
    <location>
        <begin position="476"/>
        <end position="534"/>
    </location>
</feature>
<evidence type="ECO:0000259" key="2">
    <source>
        <dbReference type="Pfam" id="PF13556"/>
    </source>
</evidence>
<gene>
    <name evidence="3" type="ORF">J1TS3_32030</name>
</gene>